<name>A0A1B6P658_SORBI</name>
<dbReference type="SUPFAM" id="SSF81383">
    <property type="entry name" value="F-box domain"/>
    <property type="match status" value="1"/>
</dbReference>
<dbReference type="PANTHER" id="PTHR32133">
    <property type="entry name" value="OS07G0120400 PROTEIN"/>
    <property type="match status" value="1"/>
</dbReference>
<dbReference type="eggNOG" id="ENOG502R4YY">
    <property type="taxonomic scope" value="Eukaryota"/>
</dbReference>
<accession>A0A1B6P658</accession>
<dbReference type="InterPro" id="IPR036047">
    <property type="entry name" value="F-box-like_dom_sf"/>
</dbReference>
<dbReference type="OrthoDB" id="588921at2759"/>
<organism evidence="2 3">
    <name type="scientific">Sorghum bicolor</name>
    <name type="common">Sorghum</name>
    <name type="synonym">Sorghum vulgare</name>
    <dbReference type="NCBI Taxonomy" id="4558"/>
    <lineage>
        <taxon>Eukaryota</taxon>
        <taxon>Viridiplantae</taxon>
        <taxon>Streptophyta</taxon>
        <taxon>Embryophyta</taxon>
        <taxon>Tracheophyta</taxon>
        <taxon>Spermatophyta</taxon>
        <taxon>Magnoliopsida</taxon>
        <taxon>Liliopsida</taxon>
        <taxon>Poales</taxon>
        <taxon>Poaceae</taxon>
        <taxon>PACMAD clade</taxon>
        <taxon>Panicoideae</taxon>
        <taxon>Andropogonodae</taxon>
        <taxon>Andropogoneae</taxon>
        <taxon>Sorghinae</taxon>
        <taxon>Sorghum</taxon>
    </lineage>
</organism>
<dbReference type="Pfam" id="PF00646">
    <property type="entry name" value="F-box"/>
    <property type="match status" value="1"/>
</dbReference>
<dbReference type="EMBL" id="CM000768">
    <property type="protein sequence ID" value="KXG21198.1"/>
    <property type="molecule type" value="Genomic_DNA"/>
</dbReference>
<dbReference type="OMA" id="CKPWRLI"/>
<sequence length="420" mass="46257">MPPQPRELSDDLLGEAFLRLPPDDPACLLRASLTCKRWRRILADPAFRRRHRELHGTPSVLGFLRISSGYYASRFVPNNPAASGRPAARDLPGRVVLDCRHGRVLFRAPSPLLGRKLNYDLVVWDPLTNEQRCLPRLSPPLTDVSRGHFNAAVLCSAAVEEGCDHSICHGGPFRVAFIWSQARQLHARLYSSETENWSEAISVQKPPRNPVRLCLRMLLCSKTLVGDTLYFHYSSDYALEYQLGAQSLSIIHGPPRPGSQISAFFVMPMGGGGLGCMDVEEDESSLRLQLWSREAASGSDGVARWTRGRAIDLEELLPNGALPSPRWAPDLRSRLTSVQLLGFAEGTDVIFVGTRAHARNHPGGIYMVQLNSGRARKVSAFDTAPIPFYNEMVVPYTSFCIPVTDASSTTEVPGDNASGA</sequence>
<dbReference type="Gramene" id="KXG21198">
    <property type="protein sequence ID" value="KXG21198"/>
    <property type="gene ID" value="SORBI_3009G028800"/>
</dbReference>
<keyword evidence="3" id="KW-1185">Reference proteome</keyword>
<evidence type="ECO:0000313" key="2">
    <source>
        <dbReference type="EMBL" id="KXG21198.1"/>
    </source>
</evidence>
<dbReference type="Gene3D" id="1.20.1280.50">
    <property type="match status" value="1"/>
</dbReference>
<dbReference type="PANTHER" id="PTHR32133:SF392">
    <property type="entry name" value="F-BOX DOMAIN-CONTAINING PROTEIN"/>
    <property type="match status" value="1"/>
</dbReference>
<protein>
    <recommendedName>
        <fullName evidence="1">F-box domain-containing protein</fullName>
    </recommendedName>
</protein>
<evidence type="ECO:0000259" key="1">
    <source>
        <dbReference type="Pfam" id="PF00646"/>
    </source>
</evidence>
<dbReference type="AlphaFoldDB" id="A0A1B6P658"/>
<evidence type="ECO:0000313" key="3">
    <source>
        <dbReference type="Proteomes" id="UP000000768"/>
    </source>
</evidence>
<gene>
    <name evidence="2" type="ORF">SORBI_3009G028800</name>
</gene>
<reference evidence="2 3" key="1">
    <citation type="journal article" date="2009" name="Nature">
        <title>The Sorghum bicolor genome and the diversification of grasses.</title>
        <authorList>
            <person name="Paterson A.H."/>
            <person name="Bowers J.E."/>
            <person name="Bruggmann R."/>
            <person name="Dubchak I."/>
            <person name="Grimwood J."/>
            <person name="Gundlach H."/>
            <person name="Haberer G."/>
            <person name="Hellsten U."/>
            <person name="Mitros T."/>
            <person name="Poliakov A."/>
            <person name="Schmutz J."/>
            <person name="Spannagl M."/>
            <person name="Tang H."/>
            <person name="Wang X."/>
            <person name="Wicker T."/>
            <person name="Bharti A.K."/>
            <person name="Chapman J."/>
            <person name="Feltus F.A."/>
            <person name="Gowik U."/>
            <person name="Grigoriev I.V."/>
            <person name="Lyons E."/>
            <person name="Maher C.A."/>
            <person name="Martis M."/>
            <person name="Narechania A."/>
            <person name="Otillar R.P."/>
            <person name="Penning B.W."/>
            <person name="Salamov A.A."/>
            <person name="Wang Y."/>
            <person name="Zhang L."/>
            <person name="Carpita N.C."/>
            <person name="Freeling M."/>
            <person name="Gingle A.R."/>
            <person name="Hash C.T."/>
            <person name="Keller B."/>
            <person name="Klein P."/>
            <person name="Kresovich S."/>
            <person name="McCann M.C."/>
            <person name="Ming R."/>
            <person name="Peterson D.G."/>
            <person name="Mehboob-ur-Rahman"/>
            <person name="Ware D."/>
            <person name="Westhoff P."/>
            <person name="Mayer K.F."/>
            <person name="Messing J."/>
            <person name="Rokhsar D.S."/>
        </authorList>
    </citation>
    <scope>NUCLEOTIDE SEQUENCE [LARGE SCALE GENOMIC DNA]</scope>
    <source>
        <strain evidence="3">cv. BTx623</strain>
    </source>
</reference>
<dbReference type="Proteomes" id="UP000000768">
    <property type="component" value="Chromosome 9"/>
</dbReference>
<reference evidence="3" key="2">
    <citation type="journal article" date="2018" name="Plant J.">
        <title>The Sorghum bicolor reference genome: improved assembly, gene annotations, a transcriptome atlas, and signatures of genome organization.</title>
        <authorList>
            <person name="McCormick R.F."/>
            <person name="Truong S.K."/>
            <person name="Sreedasyam A."/>
            <person name="Jenkins J."/>
            <person name="Shu S."/>
            <person name="Sims D."/>
            <person name="Kennedy M."/>
            <person name="Amirebrahimi M."/>
            <person name="Weers B.D."/>
            <person name="McKinley B."/>
            <person name="Mattison A."/>
            <person name="Morishige D.T."/>
            <person name="Grimwood J."/>
            <person name="Schmutz J."/>
            <person name="Mullet J.E."/>
        </authorList>
    </citation>
    <scope>NUCLEOTIDE SEQUENCE [LARGE SCALE GENOMIC DNA]</scope>
    <source>
        <strain evidence="3">cv. BTx623</strain>
    </source>
</reference>
<dbReference type="InterPro" id="IPR001810">
    <property type="entry name" value="F-box_dom"/>
</dbReference>
<dbReference type="InParanoid" id="A0A1B6P658"/>
<proteinExistence type="predicted"/>
<feature type="domain" description="F-box" evidence="1">
    <location>
        <begin position="7"/>
        <end position="49"/>
    </location>
</feature>